<feature type="transmembrane region" description="Helical" evidence="2">
    <location>
        <begin position="452"/>
        <end position="479"/>
    </location>
</feature>
<dbReference type="STRING" id="39966.A0A369JNQ2"/>
<dbReference type="PANTHER" id="PTHR47966:SF57">
    <property type="entry name" value="PEPTIDASE A1 DOMAIN-CONTAINING PROTEIN"/>
    <property type="match status" value="1"/>
</dbReference>
<evidence type="ECO:0000256" key="2">
    <source>
        <dbReference type="SAM" id="Phobius"/>
    </source>
</evidence>
<feature type="signal peptide" evidence="3">
    <location>
        <begin position="1"/>
        <end position="19"/>
    </location>
</feature>
<keyword evidence="2" id="KW-1133">Transmembrane helix</keyword>
<dbReference type="OrthoDB" id="2747330at2759"/>
<dbReference type="Proteomes" id="UP000076154">
    <property type="component" value="Unassembled WGS sequence"/>
</dbReference>
<dbReference type="CDD" id="cd05471">
    <property type="entry name" value="pepsin_like"/>
    <property type="match status" value="1"/>
</dbReference>
<dbReference type="EMBL" id="LUEZ02000049">
    <property type="protein sequence ID" value="RDB22850.1"/>
    <property type="molecule type" value="Genomic_DNA"/>
</dbReference>
<evidence type="ECO:0000256" key="3">
    <source>
        <dbReference type="SAM" id="SignalP"/>
    </source>
</evidence>
<dbReference type="PRINTS" id="PR00792">
    <property type="entry name" value="PEPSIN"/>
</dbReference>
<proteinExistence type="inferred from homology"/>
<keyword evidence="3" id="KW-0732">Signal</keyword>
<dbReference type="GO" id="GO:0004190">
    <property type="term" value="F:aspartic-type endopeptidase activity"/>
    <property type="evidence" value="ECO:0007669"/>
    <property type="project" value="InterPro"/>
</dbReference>
<feature type="domain" description="Peptidase A1" evidence="4">
    <location>
        <begin position="68"/>
        <end position="393"/>
    </location>
</feature>
<dbReference type="PANTHER" id="PTHR47966">
    <property type="entry name" value="BETA-SITE APP-CLEAVING ENZYME, ISOFORM A-RELATED"/>
    <property type="match status" value="1"/>
</dbReference>
<dbReference type="InterPro" id="IPR034164">
    <property type="entry name" value="Pepsin-like_dom"/>
</dbReference>
<dbReference type="Gene3D" id="2.40.70.10">
    <property type="entry name" value="Acid Proteases"/>
    <property type="match status" value="2"/>
</dbReference>
<feature type="chain" id="PRO_5016729607" evidence="3">
    <location>
        <begin position="20"/>
        <end position="559"/>
    </location>
</feature>
<dbReference type="PROSITE" id="PS51767">
    <property type="entry name" value="PEPTIDASE_A1"/>
    <property type="match status" value="1"/>
</dbReference>
<dbReference type="GO" id="GO:0006508">
    <property type="term" value="P:proteolysis"/>
    <property type="evidence" value="ECO:0007669"/>
    <property type="project" value="UniProtKB-KW"/>
</dbReference>
<reference evidence="5" key="1">
    <citation type="submission" date="2018-04" db="EMBL/GenBank/DDBJ databases">
        <title>Whole genome sequencing of Hypsizygus marmoreus.</title>
        <authorList>
            <person name="Choi I.-G."/>
            <person name="Min B."/>
            <person name="Kim J.-G."/>
            <person name="Kim S."/>
            <person name="Oh Y.-L."/>
            <person name="Kong W.-S."/>
            <person name="Park H."/>
            <person name="Jeong J."/>
            <person name="Song E.-S."/>
        </authorList>
    </citation>
    <scope>NUCLEOTIDE SEQUENCE [LARGE SCALE GENOMIC DNA]</scope>
    <source>
        <strain evidence="5">51987-8</strain>
    </source>
</reference>
<keyword evidence="2" id="KW-0472">Membrane</keyword>
<evidence type="ECO:0000313" key="6">
    <source>
        <dbReference type="Proteomes" id="UP000076154"/>
    </source>
</evidence>
<dbReference type="InterPro" id="IPR021109">
    <property type="entry name" value="Peptidase_aspartic_dom_sf"/>
</dbReference>
<evidence type="ECO:0000313" key="5">
    <source>
        <dbReference type="EMBL" id="RDB22850.1"/>
    </source>
</evidence>
<organism evidence="5 6">
    <name type="scientific">Hypsizygus marmoreus</name>
    <name type="common">White beech mushroom</name>
    <name type="synonym">Agaricus marmoreus</name>
    <dbReference type="NCBI Taxonomy" id="39966"/>
    <lineage>
        <taxon>Eukaryota</taxon>
        <taxon>Fungi</taxon>
        <taxon>Dikarya</taxon>
        <taxon>Basidiomycota</taxon>
        <taxon>Agaricomycotina</taxon>
        <taxon>Agaricomycetes</taxon>
        <taxon>Agaricomycetidae</taxon>
        <taxon>Agaricales</taxon>
        <taxon>Tricholomatineae</taxon>
        <taxon>Lyophyllaceae</taxon>
        <taxon>Hypsizygus</taxon>
    </lineage>
</organism>
<protein>
    <submittedName>
        <fullName evidence="5">Aspartic protease</fullName>
    </submittedName>
</protein>
<dbReference type="SUPFAM" id="SSF50630">
    <property type="entry name" value="Acid proteases"/>
    <property type="match status" value="1"/>
</dbReference>
<keyword evidence="2" id="KW-0812">Transmembrane</keyword>
<evidence type="ECO:0000256" key="1">
    <source>
        <dbReference type="ARBA" id="ARBA00007447"/>
    </source>
</evidence>
<dbReference type="Pfam" id="PF00026">
    <property type="entry name" value="Asp"/>
    <property type="match status" value="1"/>
</dbReference>
<accession>A0A369JNQ2</accession>
<comment type="similarity">
    <text evidence="1">Belongs to the peptidase A1 family.</text>
</comment>
<keyword evidence="5" id="KW-0645">Protease</keyword>
<keyword evidence="6" id="KW-1185">Reference proteome</keyword>
<name>A0A369JNQ2_HYPMA</name>
<comment type="caution">
    <text evidence="5">The sequence shown here is derived from an EMBL/GenBank/DDBJ whole genome shotgun (WGS) entry which is preliminary data.</text>
</comment>
<dbReference type="InterPro" id="IPR001461">
    <property type="entry name" value="Aspartic_peptidase_A1"/>
</dbReference>
<dbReference type="InterPro" id="IPR033121">
    <property type="entry name" value="PEPTIDASE_A1"/>
</dbReference>
<dbReference type="AlphaFoldDB" id="A0A369JNQ2"/>
<sequence length="559" mass="59807">MKFHALPLALGLAAVTTSAYKVSFKQVKQRPSIQRRAGVDKASDLQLSVAAAVEDNGLDLNTVHDLIYVADINVGGTDYPVQLDTGSSDLWIKGNTSPLPNSKQTSQTYNLTYAIGWAYGHVSYAPVKFANLSIPSQAFLDVTAAKNPALGYGASGIVGLGFTSLSTIDGLVNSTSSSTGRSLLYNMFEANPEEPNFLAFALQRSTEADDEVVGSFSVGEYDPSYVEVANRTAIPTWPVSSPSRWNVLLDAVIVHDKIVMPATTVVGAPSNKAVILMDSGSSYTYAPKAICDAIYSSIPGAKYDSSLNQWVVPCDYEVDMALQIGGQVFPIHPLDVTPTGLTDGATCVGSFVPQTVSVGAGEFDWLVGDNFLRSVYSIYDFGDFDESGKMGNPFMKMLPIIDPDEASVDFHKARGGQPNTNITYQGLDGVSAMPSFNISQDISDSLDRIGRYLPAMLGVVALNALILVVLVIVGSVLYCRRRNPAASMRTTRGRMSPMPMNPRHSYIVGSGLPPPQAHTYEPVSMALTEDTFVPPSPAFHGFDGNGNALRPGDRPKSVA</sequence>
<gene>
    <name evidence="5" type="primary">pr1_5</name>
    <name evidence="5" type="ORF">Hypma_010202</name>
</gene>
<evidence type="ECO:0000259" key="4">
    <source>
        <dbReference type="PROSITE" id="PS51767"/>
    </source>
</evidence>
<dbReference type="InParanoid" id="A0A369JNQ2"/>
<keyword evidence="5" id="KW-0378">Hydrolase</keyword>